<name>A0A1H4U499_9PSEU</name>
<organism evidence="1 2">
    <name type="scientific">Amycolatopsis tolypomycina</name>
    <dbReference type="NCBI Taxonomy" id="208445"/>
    <lineage>
        <taxon>Bacteria</taxon>
        <taxon>Bacillati</taxon>
        <taxon>Actinomycetota</taxon>
        <taxon>Actinomycetes</taxon>
        <taxon>Pseudonocardiales</taxon>
        <taxon>Pseudonocardiaceae</taxon>
        <taxon>Amycolatopsis</taxon>
    </lineage>
</organism>
<proteinExistence type="predicted"/>
<dbReference type="AlphaFoldDB" id="A0A1H4U499"/>
<evidence type="ECO:0000313" key="2">
    <source>
        <dbReference type="Proteomes" id="UP000199622"/>
    </source>
</evidence>
<sequence>MAAVLRIRLLLGPQGSCSRCPPPGLARPARDLGVAAALLLGPVAGVVADRLSLETTSGVTPVVSALVAAALSGLAAPDTVAPYLTPRRSC</sequence>
<reference evidence="2" key="1">
    <citation type="submission" date="2016-10" db="EMBL/GenBank/DDBJ databases">
        <authorList>
            <person name="Varghese N."/>
            <person name="Submissions S."/>
        </authorList>
    </citation>
    <scope>NUCLEOTIDE SEQUENCE [LARGE SCALE GENOMIC DNA]</scope>
    <source>
        <strain evidence="2">DSM 44544</strain>
    </source>
</reference>
<evidence type="ECO:0000313" key="1">
    <source>
        <dbReference type="EMBL" id="SEC63064.1"/>
    </source>
</evidence>
<gene>
    <name evidence="1" type="ORF">SAMN04489727_4468</name>
</gene>
<keyword evidence="2" id="KW-1185">Reference proteome</keyword>
<dbReference type="Proteomes" id="UP000199622">
    <property type="component" value="Unassembled WGS sequence"/>
</dbReference>
<dbReference type="EMBL" id="FNSO01000004">
    <property type="protein sequence ID" value="SEC63064.1"/>
    <property type="molecule type" value="Genomic_DNA"/>
</dbReference>
<dbReference type="STRING" id="208445.SAMN04489727_4468"/>
<protein>
    <submittedName>
        <fullName evidence="1">Uncharacterized protein</fullName>
    </submittedName>
</protein>
<accession>A0A1H4U499</accession>